<dbReference type="GO" id="GO:0003724">
    <property type="term" value="F:RNA helicase activity"/>
    <property type="evidence" value="ECO:0007669"/>
    <property type="project" value="InterPro"/>
</dbReference>
<dbReference type="SUPFAM" id="SSF52540">
    <property type="entry name" value="P-loop containing nucleoside triphosphate hydrolases"/>
    <property type="match status" value="1"/>
</dbReference>
<evidence type="ECO:0000256" key="6">
    <source>
        <dbReference type="PROSITE-ProRule" id="PRU00552"/>
    </source>
</evidence>
<dbReference type="Pfam" id="PF00271">
    <property type="entry name" value="Helicase_C"/>
    <property type="match status" value="1"/>
</dbReference>
<proteinExistence type="inferred from homology"/>
<gene>
    <name evidence="11" type="ORF">E1269_22890</name>
</gene>
<feature type="compositionally biased region" description="Basic and acidic residues" evidence="7">
    <location>
        <begin position="499"/>
        <end position="522"/>
    </location>
</feature>
<dbReference type="CDD" id="cd18787">
    <property type="entry name" value="SF2_C_DEAD"/>
    <property type="match status" value="1"/>
</dbReference>
<dbReference type="OrthoDB" id="9805696at2"/>
<evidence type="ECO:0000256" key="2">
    <source>
        <dbReference type="ARBA" id="ARBA00022801"/>
    </source>
</evidence>
<dbReference type="CDD" id="cd00268">
    <property type="entry name" value="DEADc"/>
    <property type="match status" value="1"/>
</dbReference>
<comment type="caution">
    <text evidence="11">The sequence shown here is derived from an EMBL/GenBank/DDBJ whole genome shotgun (WGS) entry which is preliminary data.</text>
</comment>
<dbReference type="InterPro" id="IPR011545">
    <property type="entry name" value="DEAD/DEAH_box_helicase_dom"/>
</dbReference>
<accession>A0A4R5CS01</accession>
<evidence type="ECO:0000259" key="8">
    <source>
        <dbReference type="PROSITE" id="PS51192"/>
    </source>
</evidence>
<dbReference type="Gene3D" id="3.40.50.300">
    <property type="entry name" value="P-loop containing nucleotide triphosphate hydrolases"/>
    <property type="match status" value="2"/>
</dbReference>
<dbReference type="InterPro" id="IPR001650">
    <property type="entry name" value="Helicase_C-like"/>
</dbReference>
<evidence type="ECO:0000256" key="1">
    <source>
        <dbReference type="ARBA" id="ARBA00022741"/>
    </source>
</evidence>
<feature type="region of interest" description="Disordered" evidence="7">
    <location>
        <begin position="462"/>
        <end position="522"/>
    </location>
</feature>
<dbReference type="SMART" id="SM00490">
    <property type="entry name" value="HELICc"/>
    <property type="match status" value="1"/>
</dbReference>
<dbReference type="RefSeq" id="WP_131898894.1">
    <property type="nucleotide sequence ID" value="NZ_SMKZ01000040.1"/>
</dbReference>
<dbReference type="PROSITE" id="PS51194">
    <property type="entry name" value="HELICASE_CTER"/>
    <property type="match status" value="1"/>
</dbReference>
<keyword evidence="2" id="KW-0378">Hydrolase</keyword>
<dbReference type="InterPro" id="IPR014014">
    <property type="entry name" value="RNA_helicase_DEAD_Q_motif"/>
</dbReference>
<name>A0A4R5CS01_9ACTN</name>
<evidence type="ECO:0000259" key="10">
    <source>
        <dbReference type="PROSITE" id="PS51195"/>
    </source>
</evidence>
<keyword evidence="4" id="KW-0067">ATP-binding</keyword>
<dbReference type="EMBL" id="SMKZ01000040">
    <property type="protein sequence ID" value="TDE01631.1"/>
    <property type="molecule type" value="Genomic_DNA"/>
</dbReference>
<dbReference type="InParanoid" id="A0A4R5CS01"/>
<evidence type="ECO:0000259" key="9">
    <source>
        <dbReference type="PROSITE" id="PS51194"/>
    </source>
</evidence>
<dbReference type="InterPro" id="IPR027417">
    <property type="entry name" value="P-loop_NTPase"/>
</dbReference>
<feature type="domain" description="Helicase C-terminal" evidence="9">
    <location>
        <begin position="327"/>
        <end position="470"/>
    </location>
</feature>
<sequence length="522" mass="55647">MTYTPAGVPAGSPNRSDRRYRRDSGSGRGDGPARSGRDGGWNRGGSGRDGSGRDGRPYGRRPFRGNDRRPGGGQHRDRRSFDPARRAAIEAFDPAGSAFSGLDVPDRVVKILGVDGIVEPTPVQAAVVPDALAGRDVLGRARTGSGKTLAFGLPILARLEGERSQPNHPRALIIVPTRELAGQVTQALEPLAETLRLRMVTVYGGAPYDRQIRRLDRGADIVVATPGRLGDLVEKGACNLDAVEVVTLDEADHLCDLGFFPVVDELLGQTPAGGQRLLLSATLDGDVDKLVRRHLNQPARHEIDPDAGSVTTMDHHVLVVGPHNKLDVTTELVRANPRSIVFTRTKGAATRLAEDLEDAGVPAVDLHGDLSQRVRERNLDRFRTGRAQVVVATDVAARGIHVDGVGMVVHFDPAGESKSYLHRSGRTARAGASGAVVTVATPGQARGLGELFRRAGVTAKSVDARSLEGPITPTALAEAPAMAQRESRPRPGGRGAGNGRDRSGFKGRRRDGGRPYRGRPRD</sequence>
<dbReference type="Proteomes" id="UP000294739">
    <property type="component" value="Unassembled WGS sequence"/>
</dbReference>
<dbReference type="PROSITE" id="PS51195">
    <property type="entry name" value="Q_MOTIF"/>
    <property type="match status" value="1"/>
</dbReference>
<keyword evidence="12" id="KW-1185">Reference proteome</keyword>
<dbReference type="InterPro" id="IPR014001">
    <property type="entry name" value="Helicase_ATP-bd"/>
</dbReference>
<protein>
    <submittedName>
        <fullName evidence="11">DEAD/DEAH box helicase</fullName>
    </submittedName>
</protein>
<evidence type="ECO:0000256" key="3">
    <source>
        <dbReference type="ARBA" id="ARBA00022806"/>
    </source>
</evidence>
<feature type="compositionally biased region" description="Gly residues" evidence="7">
    <location>
        <begin position="38"/>
        <end position="49"/>
    </location>
</feature>
<dbReference type="PANTHER" id="PTHR47959">
    <property type="entry name" value="ATP-DEPENDENT RNA HELICASE RHLE-RELATED"/>
    <property type="match status" value="1"/>
</dbReference>
<feature type="domain" description="DEAD-box RNA helicase Q" evidence="10">
    <location>
        <begin position="97"/>
        <end position="125"/>
    </location>
</feature>
<dbReference type="GO" id="GO:0005829">
    <property type="term" value="C:cytosol"/>
    <property type="evidence" value="ECO:0007669"/>
    <property type="project" value="TreeGrafter"/>
</dbReference>
<dbReference type="GO" id="GO:0003676">
    <property type="term" value="F:nucleic acid binding"/>
    <property type="evidence" value="ECO:0007669"/>
    <property type="project" value="InterPro"/>
</dbReference>
<dbReference type="GO" id="GO:0016787">
    <property type="term" value="F:hydrolase activity"/>
    <property type="evidence" value="ECO:0007669"/>
    <property type="project" value="UniProtKB-KW"/>
</dbReference>
<feature type="domain" description="Helicase ATP-binding" evidence="8">
    <location>
        <begin position="128"/>
        <end position="301"/>
    </location>
</feature>
<dbReference type="Pfam" id="PF00270">
    <property type="entry name" value="DEAD"/>
    <property type="match status" value="1"/>
</dbReference>
<dbReference type="InterPro" id="IPR050079">
    <property type="entry name" value="DEAD_box_RNA_helicase"/>
</dbReference>
<dbReference type="AlphaFoldDB" id="A0A4R5CS01"/>
<evidence type="ECO:0000313" key="12">
    <source>
        <dbReference type="Proteomes" id="UP000294739"/>
    </source>
</evidence>
<keyword evidence="3 11" id="KW-0347">Helicase</keyword>
<organism evidence="11 12">
    <name type="scientific">Jiangella asiatica</name>
    <dbReference type="NCBI Taxonomy" id="2530372"/>
    <lineage>
        <taxon>Bacteria</taxon>
        <taxon>Bacillati</taxon>
        <taxon>Actinomycetota</taxon>
        <taxon>Actinomycetes</taxon>
        <taxon>Jiangellales</taxon>
        <taxon>Jiangellaceae</taxon>
        <taxon>Jiangella</taxon>
    </lineage>
</organism>
<feature type="region of interest" description="Disordered" evidence="7">
    <location>
        <begin position="1"/>
        <end position="81"/>
    </location>
</feature>
<feature type="compositionally biased region" description="Basic and acidic residues" evidence="7">
    <location>
        <begin position="15"/>
        <end position="25"/>
    </location>
</feature>
<evidence type="ECO:0000256" key="4">
    <source>
        <dbReference type="ARBA" id="ARBA00022840"/>
    </source>
</evidence>
<reference evidence="11 12" key="1">
    <citation type="submission" date="2019-03" db="EMBL/GenBank/DDBJ databases">
        <title>Draft genome sequences of novel Actinobacteria.</title>
        <authorList>
            <person name="Sahin N."/>
            <person name="Ay H."/>
            <person name="Saygin H."/>
        </authorList>
    </citation>
    <scope>NUCLEOTIDE SEQUENCE [LARGE SCALE GENOMIC DNA]</scope>
    <source>
        <strain evidence="11 12">5K138</strain>
    </source>
</reference>
<dbReference type="GO" id="GO:0005524">
    <property type="term" value="F:ATP binding"/>
    <property type="evidence" value="ECO:0007669"/>
    <property type="project" value="UniProtKB-KW"/>
</dbReference>
<evidence type="ECO:0000313" key="11">
    <source>
        <dbReference type="EMBL" id="TDE01631.1"/>
    </source>
</evidence>
<feature type="short sequence motif" description="Q motif" evidence="6">
    <location>
        <begin position="97"/>
        <end position="125"/>
    </location>
</feature>
<evidence type="ECO:0000256" key="7">
    <source>
        <dbReference type="SAM" id="MobiDB-lite"/>
    </source>
</evidence>
<keyword evidence="1" id="KW-0547">Nucleotide-binding</keyword>
<dbReference type="PROSITE" id="PS51192">
    <property type="entry name" value="HELICASE_ATP_BIND_1"/>
    <property type="match status" value="1"/>
</dbReference>
<comment type="similarity">
    <text evidence="5">Belongs to the DEAD box helicase family.</text>
</comment>
<dbReference type="SMART" id="SM00487">
    <property type="entry name" value="DEXDc"/>
    <property type="match status" value="1"/>
</dbReference>
<evidence type="ECO:0000256" key="5">
    <source>
        <dbReference type="ARBA" id="ARBA00038437"/>
    </source>
</evidence>
<dbReference type="PANTHER" id="PTHR47959:SF13">
    <property type="entry name" value="ATP-DEPENDENT RNA HELICASE RHLE"/>
    <property type="match status" value="1"/>
</dbReference>
<dbReference type="InterPro" id="IPR044742">
    <property type="entry name" value="DEAD/DEAH_RhlB"/>
</dbReference>